<feature type="transmembrane region" description="Helical" evidence="12">
    <location>
        <begin position="324"/>
        <end position="343"/>
    </location>
</feature>
<evidence type="ECO:0000256" key="11">
    <source>
        <dbReference type="SAM" id="MobiDB-lite"/>
    </source>
</evidence>
<feature type="transmembrane region" description="Helical" evidence="12">
    <location>
        <begin position="151"/>
        <end position="170"/>
    </location>
</feature>
<dbReference type="PANTHER" id="PTHR10408">
    <property type="entry name" value="STEROL O-ACYLTRANSFERASE"/>
    <property type="match status" value="1"/>
</dbReference>
<dbReference type="EMBL" id="LXWW01000571">
    <property type="protein sequence ID" value="OAO11966.1"/>
    <property type="molecule type" value="Genomic_DNA"/>
</dbReference>
<evidence type="ECO:0000313" key="14">
    <source>
        <dbReference type="Proteomes" id="UP000078348"/>
    </source>
</evidence>
<keyword evidence="14" id="KW-1185">Reference proteome</keyword>
<evidence type="ECO:0000256" key="2">
    <source>
        <dbReference type="ARBA" id="ARBA00009010"/>
    </source>
</evidence>
<evidence type="ECO:0000256" key="9">
    <source>
        <dbReference type="PIRNR" id="PIRNR000439"/>
    </source>
</evidence>
<dbReference type="PIRSF" id="PIRSF000439">
    <property type="entry name" value="Oat_ACAT_DAG_ARE"/>
    <property type="match status" value="1"/>
</dbReference>
<keyword evidence="5 9" id="KW-0256">Endoplasmic reticulum</keyword>
<feature type="compositionally biased region" description="Basic and acidic residues" evidence="11">
    <location>
        <begin position="22"/>
        <end position="54"/>
    </location>
</feature>
<keyword evidence="6 12" id="KW-1133">Transmembrane helix</keyword>
<evidence type="ECO:0000256" key="8">
    <source>
        <dbReference type="ARBA" id="ARBA00023315"/>
    </source>
</evidence>
<gene>
    <name evidence="13" type="ORF">AV274_6360</name>
</gene>
<feature type="transmembrane region" description="Helical" evidence="12">
    <location>
        <begin position="109"/>
        <end position="131"/>
    </location>
</feature>
<evidence type="ECO:0000256" key="10">
    <source>
        <dbReference type="PIRSR" id="PIRSR000439-1"/>
    </source>
</evidence>
<evidence type="ECO:0000256" key="1">
    <source>
        <dbReference type="ARBA" id="ARBA00004477"/>
    </source>
</evidence>
<name>A0A196S6F7_BLAHN</name>
<dbReference type="GO" id="GO:0008374">
    <property type="term" value="F:O-acyltransferase activity"/>
    <property type="evidence" value="ECO:0007669"/>
    <property type="project" value="InterPro"/>
</dbReference>
<organism evidence="13 14">
    <name type="scientific">Blastocystis sp. subtype 1 (strain ATCC 50177 / NandII)</name>
    <dbReference type="NCBI Taxonomy" id="478820"/>
    <lineage>
        <taxon>Eukaryota</taxon>
        <taxon>Sar</taxon>
        <taxon>Stramenopiles</taxon>
        <taxon>Bigyra</taxon>
        <taxon>Opalozoa</taxon>
        <taxon>Opalinata</taxon>
        <taxon>Blastocystidae</taxon>
        <taxon>Blastocystis</taxon>
    </lineage>
</organism>
<reference evidence="13 14" key="1">
    <citation type="submission" date="2016-05" db="EMBL/GenBank/DDBJ databases">
        <title>Nuclear genome of Blastocystis sp. subtype 1 NandII.</title>
        <authorList>
            <person name="Gentekaki E."/>
            <person name="Curtis B."/>
            <person name="Stairs C."/>
            <person name="Eme L."/>
            <person name="Herman E."/>
            <person name="Klimes V."/>
            <person name="Arias M.C."/>
            <person name="Elias M."/>
            <person name="Hilliou F."/>
            <person name="Klute M."/>
            <person name="Malik S.-B."/>
            <person name="Pightling A."/>
            <person name="Rachubinski R."/>
            <person name="Salas D."/>
            <person name="Schlacht A."/>
            <person name="Suga H."/>
            <person name="Archibald J."/>
            <person name="Ball S.G."/>
            <person name="Clark G."/>
            <person name="Dacks J."/>
            <person name="Van Der Giezen M."/>
            <person name="Tsaousis A."/>
            <person name="Roger A."/>
        </authorList>
    </citation>
    <scope>NUCLEOTIDE SEQUENCE [LARGE SCALE GENOMIC DNA]</scope>
    <source>
        <strain evidence="14">ATCC 50177 / NandII</strain>
    </source>
</reference>
<evidence type="ECO:0000256" key="5">
    <source>
        <dbReference type="ARBA" id="ARBA00022824"/>
    </source>
</evidence>
<feature type="transmembrane region" description="Helical" evidence="12">
    <location>
        <begin position="182"/>
        <end position="202"/>
    </location>
</feature>
<dbReference type="InterPro" id="IPR004299">
    <property type="entry name" value="MBOAT_fam"/>
</dbReference>
<keyword evidence="3 9" id="KW-0808">Transferase</keyword>
<sequence length="479" mass="55517">MTANEKPTVTLKKKKSKRSKKHQESSDAKDPKDAKDAKDPKDAKDAKDPKEPRLVSRSSVDSTSEEELVESTKPTFYPYSFQERPSQFDVDDFVKGSLMDKIQEDSFKGFYNFTMIYMIASVVMLIIYNFAQRGWLITFDVLTCARSWEGVFVAMLLCGAILLHSLQYYALWKLHVKLHLSYLVTFSIYAVLQVVFAVMYSVLIWRSIIPPLTAVLPMMLMVVMALKGHSFIFTNYGMEKQSTESIPNSFGHYCYFLVCPTLLYELDYPRTKTIRFAYVARTGLYMCVAFSLMYAIMMQFVYPILSDTSSNLIYRILRCSLSAFIIWLLLFFSVFHCLLNILAEVTMFGDRLLYEDWWNATTLAEFWKKWNGPIHYWCLRHVYVETQVYAKASKPLASLATFFVSGVAHELVCSVVFRKPSLYFFLGMVVQVPLQLICKHFENSRIGNMIVWVSLFLGQPLLELSYCQDWFARYPSLFC</sequence>
<keyword evidence="7 9" id="KW-0472">Membrane</keyword>
<dbReference type="GO" id="GO:0005789">
    <property type="term" value="C:endoplasmic reticulum membrane"/>
    <property type="evidence" value="ECO:0007669"/>
    <property type="project" value="UniProtKB-SubCell"/>
</dbReference>
<evidence type="ECO:0000256" key="4">
    <source>
        <dbReference type="ARBA" id="ARBA00022692"/>
    </source>
</evidence>
<keyword evidence="4 12" id="KW-0812">Transmembrane</keyword>
<proteinExistence type="inferred from homology"/>
<comment type="caution">
    <text evidence="13">The sequence shown here is derived from an EMBL/GenBank/DDBJ whole genome shotgun (WGS) entry which is preliminary data.</text>
</comment>
<evidence type="ECO:0000256" key="3">
    <source>
        <dbReference type="ARBA" id="ARBA00022679"/>
    </source>
</evidence>
<comment type="subcellular location">
    <subcellularLocation>
        <location evidence="1 9">Endoplasmic reticulum membrane</location>
        <topology evidence="1 9">Multi-pass membrane protein</topology>
    </subcellularLocation>
</comment>
<dbReference type="OrthoDB" id="10039049at2759"/>
<evidence type="ECO:0000313" key="13">
    <source>
        <dbReference type="EMBL" id="OAO11966.1"/>
    </source>
</evidence>
<evidence type="ECO:0000256" key="6">
    <source>
        <dbReference type="ARBA" id="ARBA00022989"/>
    </source>
</evidence>
<evidence type="ECO:0000256" key="12">
    <source>
        <dbReference type="SAM" id="Phobius"/>
    </source>
</evidence>
<keyword evidence="8 9" id="KW-0012">Acyltransferase</keyword>
<dbReference type="Proteomes" id="UP000078348">
    <property type="component" value="Unassembled WGS sequence"/>
</dbReference>
<protein>
    <recommendedName>
        <fullName evidence="9">O-acyltransferase</fullName>
    </recommendedName>
</protein>
<dbReference type="AlphaFoldDB" id="A0A196S6F7"/>
<feature type="transmembrane region" description="Helical" evidence="12">
    <location>
        <begin position="282"/>
        <end position="304"/>
    </location>
</feature>
<accession>A0A196S6F7</accession>
<dbReference type="InterPro" id="IPR014371">
    <property type="entry name" value="Oat_ACAT_DAG_ARE"/>
</dbReference>
<feature type="compositionally biased region" description="Basic residues" evidence="11">
    <location>
        <begin position="11"/>
        <end position="21"/>
    </location>
</feature>
<evidence type="ECO:0000256" key="7">
    <source>
        <dbReference type="ARBA" id="ARBA00023136"/>
    </source>
</evidence>
<dbReference type="Pfam" id="PF03062">
    <property type="entry name" value="MBOAT"/>
    <property type="match status" value="1"/>
</dbReference>
<feature type="transmembrane region" description="Helical" evidence="12">
    <location>
        <begin position="208"/>
        <end position="226"/>
    </location>
</feature>
<comment type="similarity">
    <text evidence="2 9">Belongs to the membrane-bound acyltransferase family. Sterol o-acyltransferase subfamily.</text>
</comment>
<feature type="region of interest" description="Disordered" evidence="11">
    <location>
        <begin position="1"/>
        <end position="71"/>
    </location>
</feature>
<feature type="active site" evidence="10">
    <location>
        <position position="409"/>
    </location>
</feature>
<dbReference type="STRING" id="478820.A0A196S6F7"/>